<dbReference type="OrthoDB" id="10500083at2759"/>
<evidence type="ECO:0000313" key="2">
    <source>
        <dbReference type="EMBL" id="KIO20170.1"/>
    </source>
</evidence>
<gene>
    <name evidence="2" type="ORF">M407DRAFT_245920</name>
</gene>
<reference evidence="2 3" key="1">
    <citation type="submission" date="2014-04" db="EMBL/GenBank/DDBJ databases">
        <authorList>
            <consortium name="DOE Joint Genome Institute"/>
            <person name="Kuo A."/>
            <person name="Girlanda M."/>
            <person name="Perotto S."/>
            <person name="Kohler A."/>
            <person name="Nagy L.G."/>
            <person name="Floudas D."/>
            <person name="Copeland A."/>
            <person name="Barry K.W."/>
            <person name="Cichocki N."/>
            <person name="Veneault-Fourrey C."/>
            <person name="LaButti K."/>
            <person name="Lindquist E.A."/>
            <person name="Lipzen A."/>
            <person name="Lundell T."/>
            <person name="Morin E."/>
            <person name="Murat C."/>
            <person name="Sun H."/>
            <person name="Tunlid A."/>
            <person name="Henrissat B."/>
            <person name="Grigoriev I.V."/>
            <person name="Hibbett D.S."/>
            <person name="Martin F."/>
            <person name="Nordberg H.P."/>
            <person name="Cantor M.N."/>
            <person name="Hua S.X."/>
        </authorList>
    </citation>
    <scope>NUCLEOTIDE SEQUENCE [LARGE SCALE GENOMIC DNA]</scope>
    <source>
        <strain evidence="2 3">MUT 4182</strain>
    </source>
</reference>
<dbReference type="AlphaFoldDB" id="A0A0C3PY82"/>
<proteinExistence type="predicted"/>
<dbReference type="HOGENOM" id="CLU_829475_0_0_1"/>
<sequence length="335" mass="34745">MPGAPANVSPWNVMRRKASDVSTVSASTSSASSSRISGTSSAGSQSGATGRRRAGSDATGSTDGPLTPPATNLAGSFAGSLSVGIVGGAFSVVNTTSNEFLPPPGRLDRIDESGASPNGPPQTALPPIPDAKRQMQAPQLNVPPEPRPIAPANIIDARRPSAASSDGGFGPSTYTHSIPSTSSPRPSQVDRLASPHPHPRDVHPDSELDVPGPRTGGHRQTGSISGGSGGARSVATSDVPLQRNLTGTSSGDSMGSVAGLPYTSPMSPIPTSKIDKQVEKARKNLEKLEKKARERAEKDEKKAQENAERMRKKIAAQSAQEMFDRGRYMGVLGFR</sequence>
<feature type="compositionally biased region" description="Polar residues" evidence="1">
    <location>
        <begin position="172"/>
        <end position="186"/>
    </location>
</feature>
<feature type="region of interest" description="Disordered" evidence="1">
    <location>
        <begin position="95"/>
        <end position="318"/>
    </location>
</feature>
<keyword evidence="3" id="KW-1185">Reference proteome</keyword>
<evidence type="ECO:0000256" key="1">
    <source>
        <dbReference type="SAM" id="MobiDB-lite"/>
    </source>
</evidence>
<feature type="compositionally biased region" description="Low complexity" evidence="1">
    <location>
        <begin position="20"/>
        <end position="49"/>
    </location>
</feature>
<reference evidence="3" key="2">
    <citation type="submission" date="2015-01" db="EMBL/GenBank/DDBJ databases">
        <title>Evolutionary Origins and Diversification of the Mycorrhizal Mutualists.</title>
        <authorList>
            <consortium name="DOE Joint Genome Institute"/>
            <consortium name="Mycorrhizal Genomics Consortium"/>
            <person name="Kohler A."/>
            <person name="Kuo A."/>
            <person name="Nagy L.G."/>
            <person name="Floudas D."/>
            <person name="Copeland A."/>
            <person name="Barry K.W."/>
            <person name="Cichocki N."/>
            <person name="Veneault-Fourrey C."/>
            <person name="LaButti K."/>
            <person name="Lindquist E.A."/>
            <person name="Lipzen A."/>
            <person name="Lundell T."/>
            <person name="Morin E."/>
            <person name="Murat C."/>
            <person name="Riley R."/>
            <person name="Ohm R."/>
            <person name="Sun H."/>
            <person name="Tunlid A."/>
            <person name="Henrissat B."/>
            <person name="Grigoriev I.V."/>
            <person name="Hibbett D.S."/>
            <person name="Martin F."/>
        </authorList>
    </citation>
    <scope>NUCLEOTIDE SEQUENCE [LARGE SCALE GENOMIC DNA]</scope>
    <source>
        <strain evidence="3">MUT 4182</strain>
    </source>
</reference>
<dbReference type="Proteomes" id="UP000054248">
    <property type="component" value="Unassembled WGS sequence"/>
</dbReference>
<accession>A0A0C3PY82</accession>
<organism evidence="2 3">
    <name type="scientific">Tulasnella calospora MUT 4182</name>
    <dbReference type="NCBI Taxonomy" id="1051891"/>
    <lineage>
        <taxon>Eukaryota</taxon>
        <taxon>Fungi</taxon>
        <taxon>Dikarya</taxon>
        <taxon>Basidiomycota</taxon>
        <taxon>Agaricomycotina</taxon>
        <taxon>Agaricomycetes</taxon>
        <taxon>Cantharellales</taxon>
        <taxon>Tulasnellaceae</taxon>
        <taxon>Tulasnella</taxon>
    </lineage>
</organism>
<protein>
    <submittedName>
        <fullName evidence="2">Uncharacterized protein</fullName>
    </submittedName>
</protein>
<feature type="compositionally biased region" description="Polar residues" evidence="1">
    <location>
        <begin position="243"/>
        <end position="253"/>
    </location>
</feature>
<feature type="compositionally biased region" description="Basic and acidic residues" evidence="1">
    <location>
        <begin position="273"/>
        <end position="309"/>
    </location>
</feature>
<evidence type="ECO:0000313" key="3">
    <source>
        <dbReference type="Proteomes" id="UP000054248"/>
    </source>
</evidence>
<dbReference type="EMBL" id="KN823184">
    <property type="protein sequence ID" value="KIO20170.1"/>
    <property type="molecule type" value="Genomic_DNA"/>
</dbReference>
<feature type="compositionally biased region" description="Pro residues" evidence="1">
    <location>
        <begin position="118"/>
        <end position="129"/>
    </location>
</feature>
<name>A0A0C3PY82_9AGAM</name>
<feature type="region of interest" description="Disordered" evidence="1">
    <location>
        <begin position="1"/>
        <end position="76"/>
    </location>
</feature>